<dbReference type="Pfam" id="PF23572">
    <property type="entry name" value="GH3_C"/>
    <property type="match status" value="1"/>
</dbReference>
<reference evidence="5" key="1">
    <citation type="submission" date="2023-07" db="EMBL/GenBank/DDBJ databases">
        <title>draft genome sequence of fig (Ficus carica).</title>
        <authorList>
            <person name="Takahashi T."/>
            <person name="Nishimura K."/>
        </authorList>
    </citation>
    <scope>NUCLEOTIDE SEQUENCE</scope>
</reference>
<evidence type="ECO:0000313" key="5">
    <source>
        <dbReference type="EMBL" id="GMN57151.1"/>
    </source>
</evidence>
<keyword evidence="6" id="KW-1185">Reference proteome</keyword>
<dbReference type="InterPro" id="IPR055378">
    <property type="entry name" value="GH3_C"/>
</dbReference>
<dbReference type="PANTHER" id="PTHR31901">
    <property type="entry name" value="GH3 DOMAIN-CONTAINING PROTEIN"/>
    <property type="match status" value="1"/>
</dbReference>
<accession>A0AA88DKV8</accession>
<keyword evidence="2" id="KW-0436">Ligase</keyword>
<feature type="domain" description="GH3 C-terminal" evidence="4">
    <location>
        <begin position="359"/>
        <end position="475"/>
    </location>
</feature>
<dbReference type="PANTHER" id="PTHR31901:SF48">
    <property type="entry name" value="INDOLE-3-ACETIC ACID-AMIDO SYNTHETASE GH3.10"/>
    <property type="match status" value="1"/>
</dbReference>
<evidence type="ECO:0000259" key="4">
    <source>
        <dbReference type="Pfam" id="PF23572"/>
    </source>
</evidence>
<sequence>MGLTTCYLPPCVHHSSGTTEGRHKYIPFTQHFAQNFPQISRAYPTKEGGRFLEFTYCNTKKFETKGGLMVGSVSTNYYTSPEMIRHKMAAKLFSCSPQEVITSGDYKQATYCHLLLGLFFSDQVEFITSIFAHVVLGAFTAFEEIWKELCSDIREGTLSTRINCPKLQKAVLDIISPNPSLASKIEVKCKELENLNWSGLIPELWPNAKYVCCVTSGSMQPYLKKLRHYAMDLPIVGTVYASSESLIGFNVDPCSPPEHVTYAVVPTFSYFEFIPLHKEKQNSISMTDDFIEDEPVPLSQVKIGQENEIVLTTFTGLYRYRLGDVVEVVGFHNGTPKLNFICRKKLLLSVAFDKTTEKDLQIVVERGSKLLVSEATKAELVDFTSHANMDTEPGHYVIYWEIKGEVDERVLQDCCTEMDGSFIEIAYVAHRKRNFVGPLELRVVEPGTFKKILDYFIGNGVTFGQFKTPRCTKNEVILGILNASTIKRFYSTAYED</sequence>
<comment type="caution">
    <text evidence="5">The sequence shown here is derived from an EMBL/GenBank/DDBJ whole genome shotgun (WGS) entry which is preliminary data.</text>
</comment>
<evidence type="ECO:0000256" key="1">
    <source>
        <dbReference type="ARBA" id="ARBA00008068"/>
    </source>
</evidence>
<dbReference type="EMBL" id="BTGU01000068">
    <property type="protein sequence ID" value="GMN57151.1"/>
    <property type="molecule type" value="Genomic_DNA"/>
</dbReference>
<dbReference type="InterPro" id="IPR004993">
    <property type="entry name" value="GH3"/>
</dbReference>
<name>A0AA88DKV8_FICCA</name>
<evidence type="ECO:0008006" key="7">
    <source>
        <dbReference type="Google" id="ProtNLM"/>
    </source>
</evidence>
<feature type="domain" description="GH3 middle" evidence="3">
    <location>
        <begin position="262"/>
        <end position="343"/>
    </location>
</feature>
<organism evidence="5 6">
    <name type="scientific">Ficus carica</name>
    <name type="common">Common fig</name>
    <dbReference type="NCBI Taxonomy" id="3494"/>
    <lineage>
        <taxon>Eukaryota</taxon>
        <taxon>Viridiplantae</taxon>
        <taxon>Streptophyta</taxon>
        <taxon>Embryophyta</taxon>
        <taxon>Tracheophyta</taxon>
        <taxon>Spermatophyta</taxon>
        <taxon>Magnoliopsida</taxon>
        <taxon>eudicotyledons</taxon>
        <taxon>Gunneridae</taxon>
        <taxon>Pentapetalae</taxon>
        <taxon>rosids</taxon>
        <taxon>fabids</taxon>
        <taxon>Rosales</taxon>
        <taxon>Moraceae</taxon>
        <taxon>Ficeae</taxon>
        <taxon>Ficus</taxon>
    </lineage>
</organism>
<dbReference type="GO" id="GO:0005737">
    <property type="term" value="C:cytoplasm"/>
    <property type="evidence" value="ECO:0007669"/>
    <property type="project" value="TreeGrafter"/>
</dbReference>
<dbReference type="InterPro" id="IPR055377">
    <property type="entry name" value="GH3_M"/>
</dbReference>
<evidence type="ECO:0000313" key="6">
    <source>
        <dbReference type="Proteomes" id="UP001187192"/>
    </source>
</evidence>
<evidence type="ECO:0000259" key="3">
    <source>
        <dbReference type="Pfam" id="PF23571"/>
    </source>
</evidence>
<dbReference type="Proteomes" id="UP001187192">
    <property type="component" value="Unassembled WGS sequence"/>
</dbReference>
<dbReference type="AlphaFoldDB" id="A0AA88DKV8"/>
<dbReference type="GO" id="GO:0016881">
    <property type="term" value="F:acid-amino acid ligase activity"/>
    <property type="evidence" value="ECO:0007669"/>
    <property type="project" value="TreeGrafter"/>
</dbReference>
<dbReference type="Pfam" id="PF03321">
    <property type="entry name" value="GH3"/>
    <property type="match status" value="1"/>
</dbReference>
<protein>
    <recommendedName>
        <fullName evidence="7">Indole-3-acetic acid-amido synthetase GH3.5</fullName>
    </recommendedName>
</protein>
<comment type="similarity">
    <text evidence="1">Belongs to the IAA-amido conjugating enzyme family.</text>
</comment>
<gene>
    <name evidence="5" type="ORF">TIFTF001_026252</name>
</gene>
<proteinExistence type="inferred from homology"/>
<evidence type="ECO:0000256" key="2">
    <source>
        <dbReference type="ARBA" id="ARBA00022598"/>
    </source>
</evidence>
<dbReference type="Pfam" id="PF23571">
    <property type="entry name" value="GH3_M"/>
    <property type="match status" value="1"/>
</dbReference>